<reference evidence="1" key="1">
    <citation type="submission" date="2019-11" db="EMBL/GenBank/DDBJ databases">
        <title>Acidithiobacillus ferrianus sp. nov.: a facultatively anaerobic and extremely acidophilic chemolithoautotroph.</title>
        <authorList>
            <person name="Norris P.R."/>
            <person name="Falagan C."/>
            <person name="Moya-Beltran A."/>
            <person name="Castro M."/>
            <person name="Quatrini R."/>
            <person name="Johnson D.B."/>
        </authorList>
    </citation>
    <scope>NUCLEOTIDE SEQUENCE [LARGE SCALE GENOMIC DNA]</scope>
    <source>
        <strain evidence="1">MG</strain>
    </source>
</reference>
<proteinExistence type="predicted"/>
<dbReference type="RefSeq" id="WP_163097810.1">
    <property type="nucleotide sequence ID" value="NZ_CP127523.1"/>
</dbReference>
<comment type="caution">
    <text evidence="1">The sequence shown here is derived from an EMBL/GenBank/DDBJ whole genome shotgun (WGS) entry which is preliminary data.</text>
</comment>
<evidence type="ECO:0000313" key="1">
    <source>
        <dbReference type="EMBL" id="NDU42595.1"/>
    </source>
</evidence>
<dbReference type="EMBL" id="WNJL01000030">
    <property type="protein sequence ID" value="NDU42595.1"/>
    <property type="molecule type" value="Genomic_DNA"/>
</dbReference>
<name>A0A845UAY0_9PROT</name>
<sequence>MSKKETVLSVRDFMEVAVDTYARGEGHRFRAVTMKPTKKVFLGEQPITVYEPVDDYFDQLWGDCFTREQEDTYQKVKSLLYDSLMEGDIPMYVRPMYVREPRPTHQTIDMAVVRLSDFARWIKDNNPAGRSNWLQLIMDATAPCGAATAVDDPDHPGQTKTIQCREPIRPGRPPSALKQQAYSYYGNVQCQIEIARDLQQRGVAINPGSLIDELIRLSDEKYPGSKTSKTVWEKDFNITPIYKALNIKQKRCSKRLKNPVNSERNTPVNLFRN</sequence>
<organism evidence="1">
    <name type="scientific">Acidithiobacillus ferrianus</name>
    <dbReference type="NCBI Taxonomy" id="2678518"/>
    <lineage>
        <taxon>Bacteria</taxon>
        <taxon>Pseudomonadati</taxon>
        <taxon>Pseudomonadota</taxon>
        <taxon>Acidithiobacillia</taxon>
        <taxon>Acidithiobacillales</taxon>
        <taxon>Acidithiobacillaceae</taxon>
        <taxon>Acidithiobacillus</taxon>
    </lineage>
</organism>
<dbReference type="AlphaFoldDB" id="A0A845UAY0"/>
<gene>
    <name evidence="1" type="ORF">GL267_08040</name>
</gene>
<protein>
    <submittedName>
        <fullName evidence="1">Uncharacterized protein</fullName>
    </submittedName>
</protein>
<accession>A0A845UAY0</accession>